<dbReference type="Proteomes" id="UP000676478">
    <property type="component" value="Unassembled WGS sequence"/>
</dbReference>
<sequence length="193" mass="21668">MIRKANISNIVNSEMLSSFDCGEGSVNSFLSNEALEYNRKNLFPTTIFYSVEDKRIVGFYALTSSIVEVKSSYDVNKFENLGVEAEDVESLSVLSYPATELAWFGVDRKYQNQKYGSSILLDAFRSVVGVKSLLNVGTVGIEVDSLPGAIEFYQRFGFSYLHVDYDNSMAMPDAYPMFVAMEDIESIIEELDK</sequence>
<dbReference type="GO" id="GO:0016747">
    <property type="term" value="F:acyltransferase activity, transferring groups other than amino-acyl groups"/>
    <property type="evidence" value="ECO:0007669"/>
    <property type="project" value="InterPro"/>
</dbReference>
<evidence type="ECO:0000256" key="3">
    <source>
        <dbReference type="ARBA" id="ARBA00022679"/>
    </source>
</evidence>
<evidence type="ECO:0000313" key="8">
    <source>
        <dbReference type="Proteomes" id="UP000676478"/>
    </source>
</evidence>
<evidence type="ECO:0000313" key="7">
    <source>
        <dbReference type="EMBL" id="MBS1011407.1"/>
    </source>
</evidence>
<dbReference type="SUPFAM" id="SSF55729">
    <property type="entry name" value="Acyl-CoA N-acyltransferases (Nat)"/>
    <property type="match status" value="1"/>
</dbReference>
<dbReference type="Pfam" id="PF00583">
    <property type="entry name" value="Acetyltransf_1"/>
    <property type="match status" value="1"/>
</dbReference>
<dbReference type="EMBL" id="JAERKF010000016">
    <property type="protein sequence ID" value="MBS1011407.1"/>
    <property type="molecule type" value="Genomic_DNA"/>
</dbReference>
<gene>
    <name evidence="7" type="ORF">JK167_11265</name>
</gene>
<dbReference type="InterPro" id="IPR000182">
    <property type="entry name" value="GNAT_dom"/>
</dbReference>
<reference evidence="7" key="2">
    <citation type="submission" date="2022-09" db="EMBL/GenBank/DDBJ databases">
        <title>Genome-inferred correspondence between phylogeny and metabolic traits in the wild Drosophila gut microbiome.</title>
        <authorList>
            <person name="Bueno E."/>
            <person name="Blow F."/>
            <person name="Douglas A.E."/>
        </authorList>
    </citation>
    <scope>NUCLEOTIDE SEQUENCE</scope>
    <source>
        <strain evidence="7">Dm-2019-70</strain>
    </source>
</reference>
<comment type="caution">
    <text evidence="7">The sequence shown here is derived from an EMBL/GenBank/DDBJ whole genome shotgun (WGS) entry which is preliminary data.</text>
</comment>
<dbReference type="AlphaFoldDB" id="A0AA41JTT4"/>
<accession>A0AA41JTT4</accession>
<keyword evidence="1" id="KW-0678">Repressor</keyword>
<dbReference type="PANTHER" id="PTHR36449">
    <property type="entry name" value="ACETYLTRANSFERASE-RELATED"/>
    <property type="match status" value="1"/>
</dbReference>
<protein>
    <submittedName>
        <fullName evidence="7">GNAT family N-acetyltransferase</fullName>
    </submittedName>
</protein>
<evidence type="ECO:0000256" key="1">
    <source>
        <dbReference type="ARBA" id="ARBA00022491"/>
    </source>
</evidence>
<dbReference type="PANTHER" id="PTHR36449:SF1">
    <property type="entry name" value="ACETYLTRANSFERASE"/>
    <property type="match status" value="1"/>
</dbReference>
<evidence type="ECO:0000259" key="6">
    <source>
        <dbReference type="Pfam" id="PF00583"/>
    </source>
</evidence>
<dbReference type="InterPro" id="IPR016181">
    <property type="entry name" value="Acyl_CoA_acyltransferase"/>
</dbReference>
<proteinExistence type="predicted"/>
<dbReference type="Gene3D" id="3.40.630.30">
    <property type="match status" value="1"/>
</dbReference>
<name>A0AA41JTT4_LEVBR</name>
<evidence type="ECO:0000256" key="2">
    <source>
        <dbReference type="ARBA" id="ARBA00022649"/>
    </source>
</evidence>
<evidence type="ECO:0000256" key="5">
    <source>
        <dbReference type="ARBA" id="ARBA00049880"/>
    </source>
</evidence>
<dbReference type="RefSeq" id="WP_211756692.1">
    <property type="nucleotide sequence ID" value="NZ_JAERKF010000016.1"/>
</dbReference>
<keyword evidence="3" id="KW-0808">Transferase</keyword>
<comment type="catalytic activity">
    <reaction evidence="5">
        <text>glycyl-tRNA(Gly) + acetyl-CoA = N-acetylglycyl-tRNA(Gly) + CoA + H(+)</text>
        <dbReference type="Rhea" id="RHEA:81867"/>
        <dbReference type="Rhea" id="RHEA-COMP:9683"/>
        <dbReference type="Rhea" id="RHEA-COMP:19766"/>
        <dbReference type="ChEBI" id="CHEBI:15378"/>
        <dbReference type="ChEBI" id="CHEBI:57287"/>
        <dbReference type="ChEBI" id="CHEBI:57288"/>
        <dbReference type="ChEBI" id="CHEBI:78522"/>
        <dbReference type="ChEBI" id="CHEBI:232036"/>
    </reaction>
</comment>
<keyword evidence="2" id="KW-1277">Toxin-antitoxin system</keyword>
<reference evidence="7" key="1">
    <citation type="submission" date="2020-12" db="EMBL/GenBank/DDBJ databases">
        <authorList>
            <person name="Mcmullen J.G."/>
        </authorList>
    </citation>
    <scope>NUCLEOTIDE SEQUENCE</scope>
    <source>
        <strain evidence="7">Dm-2019-70</strain>
    </source>
</reference>
<keyword evidence="4" id="KW-0012">Acyltransferase</keyword>
<feature type="domain" description="N-acetyltransferase" evidence="6">
    <location>
        <begin position="46"/>
        <end position="158"/>
    </location>
</feature>
<organism evidence="7 8">
    <name type="scientific">Levilactobacillus brevis</name>
    <name type="common">Lactobacillus brevis</name>
    <dbReference type="NCBI Taxonomy" id="1580"/>
    <lineage>
        <taxon>Bacteria</taxon>
        <taxon>Bacillati</taxon>
        <taxon>Bacillota</taxon>
        <taxon>Bacilli</taxon>
        <taxon>Lactobacillales</taxon>
        <taxon>Lactobacillaceae</taxon>
        <taxon>Levilactobacillus</taxon>
    </lineage>
</organism>
<evidence type="ECO:0000256" key="4">
    <source>
        <dbReference type="ARBA" id="ARBA00023315"/>
    </source>
</evidence>